<evidence type="ECO:0000256" key="3">
    <source>
        <dbReference type="ARBA" id="ARBA00022553"/>
    </source>
</evidence>
<reference evidence="9" key="1">
    <citation type="journal article" date="2021" name="PeerJ">
        <title>Extensive microbial diversity within the chicken gut microbiome revealed by metagenomics and culture.</title>
        <authorList>
            <person name="Gilroy R."/>
            <person name="Ravi A."/>
            <person name="Getino M."/>
            <person name="Pursley I."/>
            <person name="Horton D.L."/>
            <person name="Alikhan N.F."/>
            <person name="Baker D."/>
            <person name="Gharbi K."/>
            <person name="Hall N."/>
            <person name="Watson M."/>
            <person name="Adriaenssens E.M."/>
            <person name="Foster-Nyarko E."/>
            <person name="Jarju S."/>
            <person name="Secka A."/>
            <person name="Antonio M."/>
            <person name="Oren A."/>
            <person name="Chaudhuri R.R."/>
            <person name="La Ragione R."/>
            <person name="Hildebrand F."/>
            <person name="Pallen M.J."/>
        </authorList>
    </citation>
    <scope>NUCLEOTIDE SEQUENCE</scope>
    <source>
        <strain evidence="9">ChiGjej6B6-1540</strain>
    </source>
</reference>
<dbReference type="EMBL" id="DXGA01000129">
    <property type="protein sequence ID" value="HIW94114.1"/>
    <property type="molecule type" value="Genomic_DNA"/>
</dbReference>
<keyword evidence="3 7" id="KW-0597">Phosphoprotein</keyword>
<evidence type="ECO:0000256" key="4">
    <source>
        <dbReference type="ARBA" id="ARBA00022832"/>
    </source>
</evidence>
<dbReference type="AlphaFoldDB" id="A0A9D1RTX6"/>
<reference evidence="9" key="2">
    <citation type="submission" date="2021-04" db="EMBL/GenBank/DDBJ databases">
        <authorList>
            <person name="Gilroy R."/>
        </authorList>
    </citation>
    <scope>NUCLEOTIDE SEQUENCE</scope>
    <source>
        <strain evidence="9">ChiGjej6B6-1540</strain>
    </source>
</reference>
<protein>
    <recommendedName>
        <fullName evidence="7">Acyl carrier protein</fullName>
        <shortName evidence="7">ACP</shortName>
    </recommendedName>
</protein>
<evidence type="ECO:0000256" key="1">
    <source>
        <dbReference type="ARBA" id="ARBA00022450"/>
    </source>
</evidence>
<evidence type="ECO:0000256" key="2">
    <source>
        <dbReference type="ARBA" id="ARBA00022516"/>
    </source>
</evidence>
<dbReference type="InterPro" id="IPR003231">
    <property type="entry name" value="ACP"/>
</dbReference>
<comment type="subcellular location">
    <subcellularLocation>
        <location evidence="7">Cytoplasm</location>
    </subcellularLocation>
</comment>
<comment type="PTM">
    <text evidence="7">4'-phosphopantetheine is transferred from CoA to a specific serine of apo-ACP by AcpS. This modification is essential for activity because fatty acids are bound in thioester linkage to the sulfhydryl of the prosthetic group.</text>
</comment>
<dbReference type="GO" id="GO:0016020">
    <property type="term" value="C:membrane"/>
    <property type="evidence" value="ECO:0007669"/>
    <property type="project" value="GOC"/>
</dbReference>
<comment type="caution">
    <text evidence="9">The sequence shown here is derived from an EMBL/GenBank/DDBJ whole genome shotgun (WGS) entry which is preliminary data.</text>
</comment>
<dbReference type="PANTHER" id="PTHR20863">
    <property type="entry name" value="ACYL CARRIER PROTEIN"/>
    <property type="match status" value="1"/>
</dbReference>
<evidence type="ECO:0000259" key="8">
    <source>
        <dbReference type="PROSITE" id="PS50075"/>
    </source>
</evidence>
<dbReference type="HAMAP" id="MF_01217">
    <property type="entry name" value="Acyl_carrier"/>
    <property type="match status" value="1"/>
</dbReference>
<evidence type="ECO:0000256" key="6">
    <source>
        <dbReference type="ARBA" id="ARBA00023160"/>
    </source>
</evidence>
<keyword evidence="6 7" id="KW-0275">Fatty acid biosynthesis</keyword>
<feature type="modified residue" description="O-(pantetheine 4'-phosphoryl)serine" evidence="7">
    <location>
        <position position="34"/>
    </location>
</feature>
<proteinExistence type="inferred from homology"/>
<gene>
    <name evidence="7" type="primary">acpP</name>
    <name evidence="9" type="ORF">H9868_06185</name>
</gene>
<keyword evidence="2 7" id="KW-0444">Lipid biosynthesis</keyword>
<keyword evidence="5 7" id="KW-0443">Lipid metabolism</keyword>
<dbReference type="NCBIfam" id="NF002148">
    <property type="entry name" value="PRK00982.1-2"/>
    <property type="match status" value="1"/>
</dbReference>
<evidence type="ECO:0000313" key="9">
    <source>
        <dbReference type="EMBL" id="HIW94114.1"/>
    </source>
</evidence>
<evidence type="ECO:0000256" key="7">
    <source>
        <dbReference type="HAMAP-Rule" id="MF_01217"/>
    </source>
</evidence>
<comment type="pathway">
    <text evidence="7">Lipid metabolism; fatty acid biosynthesis.</text>
</comment>
<evidence type="ECO:0000313" key="10">
    <source>
        <dbReference type="Proteomes" id="UP000824192"/>
    </source>
</evidence>
<dbReference type="GO" id="GO:0000036">
    <property type="term" value="F:acyl carrier activity"/>
    <property type="evidence" value="ECO:0007669"/>
    <property type="project" value="UniProtKB-UniRule"/>
</dbReference>
<dbReference type="PANTHER" id="PTHR20863:SF76">
    <property type="entry name" value="CARRIER DOMAIN-CONTAINING PROTEIN"/>
    <property type="match status" value="1"/>
</dbReference>
<dbReference type="Gene3D" id="1.10.1200.10">
    <property type="entry name" value="ACP-like"/>
    <property type="match status" value="1"/>
</dbReference>
<keyword evidence="4 7" id="KW-0276">Fatty acid metabolism</keyword>
<dbReference type="Proteomes" id="UP000824192">
    <property type="component" value="Unassembled WGS sequence"/>
</dbReference>
<organism evidence="9 10">
    <name type="scientific">Candidatus Flavonifractor merdipullorum</name>
    <dbReference type="NCBI Taxonomy" id="2838590"/>
    <lineage>
        <taxon>Bacteria</taxon>
        <taxon>Bacillati</taxon>
        <taxon>Bacillota</taxon>
        <taxon>Clostridia</taxon>
        <taxon>Eubacteriales</taxon>
        <taxon>Oscillospiraceae</taxon>
        <taxon>Flavonifractor</taxon>
    </lineage>
</organism>
<comment type="function">
    <text evidence="7">Carrier of the growing fatty acid chain in fatty acid biosynthesis.</text>
</comment>
<dbReference type="InterPro" id="IPR036736">
    <property type="entry name" value="ACP-like_sf"/>
</dbReference>
<evidence type="ECO:0000256" key="5">
    <source>
        <dbReference type="ARBA" id="ARBA00023098"/>
    </source>
</evidence>
<accession>A0A9D1RTX6</accession>
<keyword evidence="1 7" id="KW-0596">Phosphopantetheine</keyword>
<sequence>MFEKVREIIISNLSCDAQRVTMDADLVEDVGLDSLDAVDLNVALEETLGFAMTDEELKEIKTVGDIVRYLEAHKEA</sequence>
<dbReference type="SUPFAM" id="SSF47336">
    <property type="entry name" value="ACP-like"/>
    <property type="match status" value="1"/>
</dbReference>
<dbReference type="GO" id="GO:0000035">
    <property type="term" value="F:acyl binding"/>
    <property type="evidence" value="ECO:0007669"/>
    <property type="project" value="TreeGrafter"/>
</dbReference>
<dbReference type="GO" id="GO:0005829">
    <property type="term" value="C:cytosol"/>
    <property type="evidence" value="ECO:0007669"/>
    <property type="project" value="TreeGrafter"/>
</dbReference>
<keyword evidence="7" id="KW-0963">Cytoplasm</keyword>
<dbReference type="GO" id="GO:0009245">
    <property type="term" value="P:lipid A biosynthetic process"/>
    <property type="evidence" value="ECO:0007669"/>
    <property type="project" value="TreeGrafter"/>
</dbReference>
<dbReference type="InterPro" id="IPR009081">
    <property type="entry name" value="PP-bd_ACP"/>
</dbReference>
<dbReference type="Pfam" id="PF00550">
    <property type="entry name" value="PP-binding"/>
    <property type="match status" value="1"/>
</dbReference>
<feature type="domain" description="Carrier" evidence="8">
    <location>
        <begin position="1"/>
        <end position="74"/>
    </location>
</feature>
<dbReference type="PROSITE" id="PS50075">
    <property type="entry name" value="CARRIER"/>
    <property type="match status" value="1"/>
</dbReference>
<name>A0A9D1RTX6_9FIRM</name>
<comment type="similarity">
    <text evidence="7">Belongs to the acyl carrier protein (ACP) family.</text>
</comment>